<protein>
    <submittedName>
        <fullName evidence="3">MoaF N-terminal domain-containing protein</fullName>
    </submittedName>
</protein>
<evidence type="ECO:0000313" key="3">
    <source>
        <dbReference type="EMBL" id="QQD17420.1"/>
    </source>
</evidence>
<proteinExistence type="predicted"/>
<dbReference type="Proteomes" id="UP000596063">
    <property type="component" value="Chromosome"/>
</dbReference>
<feature type="chain" id="PRO_5032468630" evidence="1">
    <location>
        <begin position="19"/>
        <end position="130"/>
    </location>
</feature>
<reference evidence="3 4" key="1">
    <citation type="submission" date="2020-12" db="EMBL/GenBank/DDBJ databases">
        <authorList>
            <person name="Shan Y."/>
        </authorList>
    </citation>
    <scope>NUCLEOTIDE SEQUENCE [LARGE SCALE GENOMIC DNA]</scope>
    <source>
        <strain evidence="4">csc3.9</strain>
    </source>
</reference>
<dbReference type="RefSeq" id="WP_198568921.1">
    <property type="nucleotide sequence ID" value="NZ_CP066167.1"/>
</dbReference>
<organism evidence="3 4">
    <name type="scientific">Spongiibacter nanhainus</name>
    <dbReference type="NCBI Taxonomy" id="2794344"/>
    <lineage>
        <taxon>Bacteria</taxon>
        <taxon>Pseudomonadati</taxon>
        <taxon>Pseudomonadota</taxon>
        <taxon>Gammaproteobacteria</taxon>
        <taxon>Cellvibrionales</taxon>
        <taxon>Spongiibacteraceae</taxon>
        <taxon>Spongiibacter</taxon>
    </lineage>
</organism>
<feature type="domain" description="Molybdenum cofactor biosynthesis protein F N-terminal" evidence="2">
    <location>
        <begin position="23"/>
        <end position="103"/>
    </location>
</feature>
<dbReference type="AlphaFoldDB" id="A0A7T4UQK9"/>
<dbReference type="InterPro" id="IPR012674">
    <property type="entry name" value="Calycin"/>
</dbReference>
<dbReference type="InterPro" id="IPR024724">
    <property type="entry name" value="MoaF_N"/>
</dbReference>
<dbReference type="KEGG" id="snan:I6N98_13745"/>
<evidence type="ECO:0000256" key="1">
    <source>
        <dbReference type="SAM" id="SignalP"/>
    </source>
</evidence>
<dbReference type="EMBL" id="CP066167">
    <property type="protein sequence ID" value="QQD17420.1"/>
    <property type="molecule type" value="Genomic_DNA"/>
</dbReference>
<feature type="signal peptide" evidence="1">
    <location>
        <begin position="1"/>
        <end position="18"/>
    </location>
</feature>
<keyword evidence="4" id="KW-1185">Reference proteome</keyword>
<evidence type="ECO:0000259" key="2">
    <source>
        <dbReference type="Pfam" id="PF10703"/>
    </source>
</evidence>
<name>A0A7T4UQK9_9GAMM</name>
<dbReference type="Gene3D" id="2.40.128.20">
    <property type="match status" value="1"/>
</dbReference>
<evidence type="ECO:0000313" key="4">
    <source>
        <dbReference type="Proteomes" id="UP000596063"/>
    </source>
</evidence>
<dbReference type="Pfam" id="PF10703">
    <property type="entry name" value="MoaF"/>
    <property type="match status" value="1"/>
</dbReference>
<sequence>MVRIALIAVMLMVTPSWAGDLKKPTSALDGKDITYSYTTGREYNLRFKDGAVSYRYLSGSKPDKWWGPFPYKAFEIDENTFMLAWFERDYGDYVTLLVNFDNRLIYGSALLGGEKVHFHGATLSDSTAVE</sequence>
<gene>
    <name evidence="3" type="ORF">I6N98_13745</name>
</gene>
<keyword evidence="1" id="KW-0732">Signal</keyword>
<accession>A0A7T4UQK9</accession>